<dbReference type="PANTHER" id="PTHR13871:SF96">
    <property type="entry name" value="THIOREDOXIN DOMAIN-CONTAINING PROTEIN"/>
    <property type="match status" value="1"/>
</dbReference>
<dbReference type="Pfam" id="PF03107">
    <property type="entry name" value="C1_2"/>
    <property type="match status" value="1"/>
</dbReference>
<keyword evidence="2" id="KW-0677">Repeat</keyword>
<reference evidence="9 10" key="1">
    <citation type="journal article" date="2017" name="Mol. Plant">
        <title>The Genome of Medicinal Plant Macleaya cordata Provides New Insights into Benzylisoquinoline Alkaloids Metabolism.</title>
        <authorList>
            <person name="Liu X."/>
            <person name="Liu Y."/>
            <person name="Huang P."/>
            <person name="Ma Y."/>
            <person name="Qing Z."/>
            <person name="Tang Q."/>
            <person name="Cao H."/>
            <person name="Cheng P."/>
            <person name="Zheng Y."/>
            <person name="Yuan Z."/>
            <person name="Zhou Y."/>
            <person name="Liu J."/>
            <person name="Tang Z."/>
            <person name="Zhuo Y."/>
            <person name="Zhang Y."/>
            <person name="Yu L."/>
            <person name="Huang J."/>
            <person name="Yang P."/>
            <person name="Peng Q."/>
            <person name="Zhang J."/>
            <person name="Jiang W."/>
            <person name="Zhang Z."/>
            <person name="Lin K."/>
            <person name="Ro D.K."/>
            <person name="Chen X."/>
            <person name="Xiong X."/>
            <person name="Shang Y."/>
            <person name="Huang S."/>
            <person name="Zeng J."/>
        </authorList>
    </citation>
    <scope>NUCLEOTIDE SEQUENCE [LARGE SCALE GENOMIC DNA]</scope>
    <source>
        <strain evidence="10">cv. BLH2017</strain>
        <tissue evidence="9">Root</tissue>
    </source>
</reference>
<evidence type="ECO:0000313" key="10">
    <source>
        <dbReference type="Proteomes" id="UP000195402"/>
    </source>
</evidence>
<dbReference type="PANTHER" id="PTHR13871">
    <property type="entry name" value="THIOREDOXIN"/>
    <property type="match status" value="1"/>
</dbReference>
<keyword evidence="4" id="KW-0520">NAD</keyword>
<comment type="similarity">
    <text evidence="5">Belongs to the nucleoredoxin family.</text>
</comment>
<dbReference type="GO" id="GO:0047134">
    <property type="term" value="F:protein-disulfide reductase [NAD(P)H] activity"/>
    <property type="evidence" value="ECO:0007669"/>
    <property type="project" value="UniProtKB-EC"/>
</dbReference>
<evidence type="ECO:0000256" key="1">
    <source>
        <dbReference type="ARBA" id="ARBA00012612"/>
    </source>
</evidence>
<evidence type="ECO:0000256" key="2">
    <source>
        <dbReference type="ARBA" id="ARBA00022737"/>
    </source>
</evidence>
<evidence type="ECO:0000256" key="7">
    <source>
        <dbReference type="ARBA" id="ARBA00047804"/>
    </source>
</evidence>
<protein>
    <recommendedName>
        <fullName evidence="1">protein-disulfide reductase</fullName>
        <ecNumber evidence="1">1.8.1.8</ecNumber>
    </recommendedName>
</protein>
<keyword evidence="3" id="KW-0560">Oxidoreductase</keyword>
<dbReference type="SUPFAM" id="SSF52833">
    <property type="entry name" value="Thioredoxin-like"/>
    <property type="match status" value="2"/>
</dbReference>
<evidence type="ECO:0000256" key="5">
    <source>
        <dbReference type="ARBA" id="ARBA00025782"/>
    </source>
</evidence>
<comment type="catalytic activity">
    <reaction evidence="6">
        <text>[protein]-dithiol + NAD(+) = [protein]-disulfide + NADH + H(+)</text>
        <dbReference type="Rhea" id="RHEA:18749"/>
        <dbReference type="Rhea" id="RHEA-COMP:10593"/>
        <dbReference type="Rhea" id="RHEA-COMP:10594"/>
        <dbReference type="ChEBI" id="CHEBI:15378"/>
        <dbReference type="ChEBI" id="CHEBI:29950"/>
        <dbReference type="ChEBI" id="CHEBI:50058"/>
        <dbReference type="ChEBI" id="CHEBI:57540"/>
        <dbReference type="ChEBI" id="CHEBI:57945"/>
        <dbReference type="EC" id="1.8.1.8"/>
    </reaction>
</comment>
<evidence type="ECO:0000259" key="8">
    <source>
        <dbReference type="PROSITE" id="PS51352"/>
    </source>
</evidence>
<gene>
    <name evidence="9" type="ORF">BVC80_1403g12</name>
</gene>
<dbReference type="FunCoup" id="A0A200Q199">
    <property type="interactions" value="747"/>
</dbReference>
<keyword evidence="10" id="KW-1185">Reference proteome</keyword>
<dbReference type="InterPro" id="IPR004146">
    <property type="entry name" value="DC1"/>
</dbReference>
<dbReference type="InterPro" id="IPR013766">
    <property type="entry name" value="Thioredoxin_domain"/>
</dbReference>
<dbReference type="Pfam" id="PF13905">
    <property type="entry name" value="Thioredoxin_8"/>
    <property type="match status" value="2"/>
</dbReference>
<dbReference type="Proteomes" id="UP000195402">
    <property type="component" value="Unassembled WGS sequence"/>
</dbReference>
<dbReference type="EC" id="1.8.1.8" evidence="1"/>
<dbReference type="InterPro" id="IPR012336">
    <property type="entry name" value="Thioredoxin-like_fold"/>
</dbReference>
<organism evidence="9 10">
    <name type="scientific">Macleaya cordata</name>
    <name type="common">Five-seeded plume-poppy</name>
    <name type="synonym">Bocconia cordata</name>
    <dbReference type="NCBI Taxonomy" id="56857"/>
    <lineage>
        <taxon>Eukaryota</taxon>
        <taxon>Viridiplantae</taxon>
        <taxon>Streptophyta</taxon>
        <taxon>Embryophyta</taxon>
        <taxon>Tracheophyta</taxon>
        <taxon>Spermatophyta</taxon>
        <taxon>Magnoliopsida</taxon>
        <taxon>Ranunculales</taxon>
        <taxon>Papaveraceae</taxon>
        <taxon>Papaveroideae</taxon>
        <taxon>Macleaya</taxon>
    </lineage>
</organism>
<dbReference type="InterPro" id="IPR052259">
    <property type="entry name" value="Nucleoredoxin-like"/>
</dbReference>
<comment type="catalytic activity">
    <reaction evidence="7">
        <text>[protein]-dithiol + NADP(+) = [protein]-disulfide + NADPH + H(+)</text>
        <dbReference type="Rhea" id="RHEA:18753"/>
        <dbReference type="Rhea" id="RHEA-COMP:10593"/>
        <dbReference type="Rhea" id="RHEA-COMP:10594"/>
        <dbReference type="ChEBI" id="CHEBI:15378"/>
        <dbReference type="ChEBI" id="CHEBI:29950"/>
        <dbReference type="ChEBI" id="CHEBI:50058"/>
        <dbReference type="ChEBI" id="CHEBI:57783"/>
        <dbReference type="ChEBI" id="CHEBI:58349"/>
        <dbReference type="EC" id="1.8.1.8"/>
    </reaction>
</comment>
<dbReference type="EMBL" id="MVGT01003342">
    <property type="protein sequence ID" value="OVA04227.1"/>
    <property type="molecule type" value="Genomic_DNA"/>
</dbReference>
<evidence type="ECO:0000256" key="3">
    <source>
        <dbReference type="ARBA" id="ARBA00023002"/>
    </source>
</evidence>
<name>A0A200Q199_MACCD</name>
<dbReference type="SUPFAM" id="SSF57889">
    <property type="entry name" value="Cysteine-rich domain"/>
    <property type="match status" value="1"/>
</dbReference>
<proteinExistence type="inferred from homology"/>
<sequence length="414" mass="47729">MRSLLTTDERDFLLWREGDQVPVSDLEGKIVGLYFSHNSYRSCHQFLPTLKDIYNKLKERAERFEVVFLCIDDDEDSFKNYLKDMPWLAVPFGDKIIRELATRFELNAIPSLVIIGPDGRTLSSDGSFYIHSHGIDAYPFSQEKLSELDEIEKSRAESQTLESLLVSDELDFVLGKGGIKVPVSELVGKTILFYFSRKICLPCQALTPKLAEVYNAIKAKHPDDFEIIFVSCDNDEKSFEEYYSVMPWLVLPYNDKRETSLRYKLRSPSGLPHLEVVGPEGRTILKEARELVAFHGSNAYPFDENRMKEMELRLEEMAKDWPEKVKHKLHAEHELVRARFGLYFCNGCEELNQGWIYMCDECYFGLHPKCALEEEEEEEEAKEIGMEENEEHGDQGQGTSCDGWVCKGEACYKA</sequence>
<evidence type="ECO:0000256" key="6">
    <source>
        <dbReference type="ARBA" id="ARBA00047388"/>
    </source>
</evidence>
<dbReference type="OMA" id="PYNDKRE"/>
<dbReference type="PROSITE" id="PS51352">
    <property type="entry name" value="THIOREDOXIN_2"/>
    <property type="match status" value="1"/>
</dbReference>
<dbReference type="InterPro" id="IPR046349">
    <property type="entry name" value="C1-like_sf"/>
</dbReference>
<evidence type="ECO:0000256" key="4">
    <source>
        <dbReference type="ARBA" id="ARBA00023027"/>
    </source>
</evidence>
<dbReference type="InParanoid" id="A0A200Q199"/>
<feature type="domain" description="Thioredoxin" evidence="8">
    <location>
        <begin position="150"/>
        <end position="290"/>
    </location>
</feature>
<dbReference type="STRING" id="56857.A0A200Q199"/>
<dbReference type="AlphaFoldDB" id="A0A200Q199"/>
<dbReference type="OrthoDB" id="409136at2759"/>
<evidence type="ECO:0000313" key="9">
    <source>
        <dbReference type="EMBL" id="OVA04227.1"/>
    </source>
</evidence>
<comment type="caution">
    <text evidence="9">The sequence shown here is derived from an EMBL/GenBank/DDBJ whole genome shotgun (WGS) entry which is preliminary data.</text>
</comment>
<dbReference type="Gene3D" id="3.40.30.10">
    <property type="entry name" value="Glutaredoxin"/>
    <property type="match status" value="2"/>
</dbReference>
<accession>A0A200Q199</accession>
<dbReference type="InterPro" id="IPR036249">
    <property type="entry name" value="Thioredoxin-like_sf"/>
</dbReference>